<accession>A0A7H9HPI9</accession>
<evidence type="ECO:0000256" key="5">
    <source>
        <dbReference type="ARBA" id="ARBA00022454"/>
    </source>
</evidence>
<dbReference type="InterPro" id="IPR027417">
    <property type="entry name" value="P-loop_NTPase"/>
</dbReference>
<name>A0A7H9HPI9_9SACH</name>
<organism evidence="20 21">
    <name type="scientific">Torulaspora globosa</name>
    <dbReference type="NCBI Taxonomy" id="48254"/>
    <lineage>
        <taxon>Eukaryota</taxon>
        <taxon>Fungi</taxon>
        <taxon>Dikarya</taxon>
        <taxon>Ascomycota</taxon>
        <taxon>Saccharomycotina</taxon>
        <taxon>Saccharomycetes</taxon>
        <taxon>Saccharomycetales</taxon>
        <taxon>Saccharomycetaceae</taxon>
        <taxon>Torulaspora</taxon>
    </lineage>
</organism>
<dbReference type="GO" id="GO:0005876">
    <property type="term" value="C:spindle microtubule"/>
    <property type="evidence" value="ECO:0007669"/>
    <property type="project" value="InterPro"/>
</dbReference>
<keyword evidence="9" id="KW-0498">Mitosis</keyword>
<keyword evidence="8" id="KW-0493">Microtubule</keyword>
<dbReference type="AlphaFoldDB" id="A0A7H9HPI9"/>
<dbReference type="Gene3D" id="3.40.50.300">
    <property type="entry name" value="P-loop containing nucleotide triphosphate hydrolases"/>
    <property type="match status" value="1"/>
</dbReference>
<dbReference type="OrthoDB" id="10016597at2759"/>
<keyword evidence="16" id="KW-0137">Centromere</keyword>
<evidence type="ECO:0000256" key="17">
    <source>
        <dbReference type="ARBA" id="ARBA00044112"/>
    </source>
</evidence>
<keyword evidence="13" id="KW-0206">Cytoskeleton</keyword>
<keyword evidence="7" id="KW-0132">Cell division</keyword>
<evidence type="ECO:0000256" key="2">
    <source>
        <dbReference type="ARBA" id="ARBA00004186"/>
    </source>
</evidence>
<keyword evidence="21" id="KW-1185">Reference proteome</keyword>
<evidence type="ECO:0000256" key="11">
    <source>
        <dbReference type="ARBA" id="ARBA00022838"/>
    </source>
</evidence>
<evidence type="ECO:0000256" key="3">
    <source>
        <dbReference type="ARBA" id="ARBA00004629"/>
    </source>
</evidence>
<dbReference type="GO" id="GO:0008608">
    <property type="term" value="P:attachment of spindle microtubules to kinetochore"/>
    <property type="evidence" value="ECO:0007669"/>
    <property type="project" value="InterPro"/>
</dbReference>
<protein>
    <recommendedName>
        <fullName evidence="17">DASH complex subunit SPC34</fullName>
    </recommendedName>
    <alternativeName>
        <fullName evidence="18">Outer kinetochore protein SPC34</fullName>
    </alternativeName>
</protein>
<gene>
    <name evidence="20" type="ORF">HG537_0A07740</name>
</gene>
<evidence type="ECO:0000256" key="8">
    <source>
        <dbReference type="ARBA" id="ARBA00022701"/>
    </source>
</evidence>
<evidence type="ECO:0000256" key="16">
    <source>
        <dbReference type="ARBA" id="ARBA00023328"/>
    </source>
</evidence>
<dbReference type="Pfam" id="PF08657">
    <property type="entry name" value="DASH_Spc34"/>
    <property type="match status" value="1"/>
</dbReference>
<keyword evidence="14" id="KW-0539">Nucleus</keyword>
<comment type="similarity">
    <text evidence="4">Belongs to the DASH complex SPC34 family.</text>
</comment>
<dbReference type="InterPro" id="IPR013966">
    <property type="entry name" value="Spc34"/>
</dbReference>
<comment type="subcellular location">
    <subcellularLocation>
        <location evidence="3">Chromosome</location>
        <location evidence="3">Centromere</location>
        <location evidence="3">Kinetochore</location>
    </subcellularLocation>
    <subcellularLocation>
        <location evidence="2">Cytoplasm</location>
        <location evidence="2">Cytoskeleton</location>
        <location evidence="2">Spindle</location>
    </subcellularLocation>
    <subcellularLocation>
        <location evidence="1">Nucleus</location>
    </subcellularLocation>
</comment>
<evidence type="ECO:0000313" key="20">
    <source>
        <dbReference type="EMBL" id="QLQ78527.1"/>
    </source>
</evidence>
<dbReference type="Proteomes" id="UP000510647">
    <property type="component" value="Chromosome 1"/>
</dbReference>
<keyword evidence="6" id="KW-0963">Cytoplasm</keyword>
<evidence type="ECO:0000256" key="4">
    <source>
        <dbReference type="ARBA" id="ARBA00008491"/>
    </source>
</evidence>
<keyword evidence="15" id="KW-0131">Cell cycle</keyword>
<keyword evidence="12 19" id="KW-0175">Coiled coil</keyword>
<keyword evidence="5" id="KW-0158">Chromosome</keyword>
<evidence type="ECO:0000256" key="12">
    <source>
        <dbReference type="ARBA" id="ARBA00023054"/>
    </source>
</evidence>
<evidence type="ECO:0000256" key="14">
    <source>
        <dbReference type="ARBA" id="ARBA00023242"/>
    </source>
</evidence>
<dbReference type="GO" id="GO:0042729">
    <property type="term" value="C:DASH complex"/>
    <property type="evidence" value="ECO:0007669"/>
    <property type="project" value="InterPro"/>
</dbReference>
<evidence type="ECO:0000256" key="13">
    <source>
        <dbReference type="ARBA" id="ARBA00023212"/>
    </source>
</evidence>
<keyword evidence="11" id="KW-0995">Kinetochore</keyword>
<proteinExistence type="inferred from homology"/>
<evidence type="ECO:0000256" key="18">
    <source>
        <dbReference type="ARBA" id="ARBA00044346"/>
    </source>
</evidence>
<evidence type="ECO:0000256" key="6">
    <source>
        <dbReference type="ARBA" id="ARBA00022490"/>
    </source>
</evidence>
<evidence type="ECO:0000256" key="7">
    <source>
        <dbReference type="ARBA" id="ARBA00022618"/>
    </source>
</evidence>
<dbReference type="EMBL" id="CP059267">
    <property type="protein sequence ID" value="QLQ78527.1"/>
    <property type="molecule type" value="Genomic_DNA"/>
</dbReference>
<evidence type="ECO:0000256" key="1">
    <source>
        <dbReference type="ARBA" id="ARBA00004123"/>
    </source>
</evidence>
<dbReference type="GO" id="GO:0051301">
    <property type="term" value="P:cell division"/>
    <property type="evidence" value="ECO:0007669"/>
    <property type="project" value="UniProtKB-KW"/>
</dbReference>
<reference evidence="20 21" key="1">
    <citation type="submission" date="2020-06" db="EMBL/GenBank/DDBJ databases">
        <title>The yeast mating-type switching endonuclease HO is a domesticated member of an unorthodox homing genetic element family.</title>
        <authorList>
            <person name="Coughlan A.Y."/>
            <person name="Lombardi L."/>
            <person name="Braun-Galleani S."/>
            <person name="Martos A.R."/>
            <person name="Galeote V."/>
            <person name="Bigey F."/>
            <person name="Dequin S."/>
            <person name="Byrne K.P."/>
            <person name="Wolfe K.H."/>
        </authorList>
    </citation>
    <scope>NUCLEOTIDE SEQUENCE [LARGE SCALE GENOMIC DNA]</scope>
    <source>
        <strain evidence="20 21">CBS2947</strain>
    </source>
</reference>
<evidence type="ECO:0000256" key="19">
    <source>
        <dbReference type="SAM" id="Coils"/>
    </source>
</evidence>
<evidence type="ECO:0000256" key="15">
    <source>
        <dbReference type="ARBA" id="ARBA00023306"/>
    </source>
</evidence>
<feature type="coiled-coil region" evidence="19">
    <location>
        <begin position="225"/>
        <end position="291"/>
    </location>
</feature>
<evidence type="ECO:0000313" key="21">
    <source>
        <dbReference type="Proteomes" id="UP000510647"/>
    </source>
</evidence>
<evidence type="ECO:0000256" key="10">
    <source>
        <dbReference type="ARBA" id="ARBA00022829"/>
    </source>
</evidence>
<evidence type="ECO:0000256" key="9">
    <source>
        <dbReference type="ARBA" id="ARBA00022776"/>
    </source>
</evidence>
<keyword evidence="10" id="KW-0159">Chromosome partition</keyword>
<sequence length="298" mass="34399">MSLSFDLCIEEINRSIDSLSTLYFKPPGIFHNAVVHHDESEGYSSIITKLIRDCNPKEELSLFKMDPQRRVHTRKDGRRGILDFLIERDIHLKRARHLGLPDQKPIIYVPKEFYLKQHDQVLAKKRKSVKGFSFEVDSAADTDKYNPNIYGLLLSKFDDPDVIGLIRALQNGSVTVDAKEESSRRKTMFVEDFPIEAMLQVLFEISNQWPLAEYKQAYSRCLNDYKEISSDIDTLKDEIRTQEEQLQALAKNIPSSSHVVSRLIEKEKRDIEALELQLKETENELGVDDRSKAVNLDS</sequence>